<sequence length="60" mass="6100">MNLPMQSQPVLRNVSSTAFTESGINPSIDCNAACTMCKSGFPPISVPACIAAAAAHCNCG</sequence>
<organism evidence="1 2">
    <name type="scientific">Pannus brasiliensis CCIBt3594</name>
    <dbReference type="NCBI Taxonomy" id="1427578"/>
    <lineage>
        <taxon>Bacteria</taxon>
        <taxon>Bacillati</taxon>
        <taxon>Cyanobacteriota</taxon>
        <taxon>Cyanophyceae</taxon>
        <taxon>Oscillatoriophycideae</taxon>
        <taxon>Chroococcales</taxon>
        <taxon>Microcystaceae</taxon>
        <taxon>Pannus</taxon>
    </lineage>
</organism>
<name>A0AAW9QY53_9CHRO</name>
<proteinExistence type="predicted"/>
<keyword evidence="2" id="KW-1185">Reference proteome</keyword>
<evidence type="ECO:0000313" key="2">
    <source>
        <dbReference type="Proteomes" id="UP001328733"/>
    </source>
</evidence>
<reference evidence="1 2" key="1">
    <citation type="submission" date="2024-01" db="EMBL/GenBank/DDBJ databases">
        <title>Genomic insights into the taxonomy and metabolism of the cyanobacterium Pannus brasiliensis CCIBt3594.</title>
        <authorList>
            <person name="Machado M."/>
            <person name="Botero N.B."/>
            <person name="Andreote A.P.D."/>
            <person name="Feitosa A.M.T."/>
            <person name="Popin R."/>
            <person name="Sivonen K."/>
            <person name="Fiore M.F."/>
        </authorList>
    </citation>
    <scope>NUCLEOTIDE SEQUENCE [LARGE SCALE GENOMIC DNA]</scope>
    <source>
        <strain evidence="1 2">CCIBt3594</strain>
    </source>
</reference>
<protein>
    <submittedName>
        <fullName evidence="1">Uncharacterized protein</fullName>
    </submittedName>
</protein>
<dbReference type="AlphaFoldDB" id="A0AAW9QY53"/>
<dbReference type="EMBL" id="JBAFSM010000077">
    <property type="protein sequence ID" value="MEG3440141.1"/>
    <property type="molecule type" value="Genomic_DNA"/>
</dbReference>
<gene>
    <name evidence="1" type="ORF">V0288_23630</name>
</gene>
<comment type="caution">
    <text evidence="1">The sequence shown here is derived from an EMBL/GenBank/DDBJ whole genome shotgun (WGS) entry which is preliminary data.</text>
</comment>
<accession>A0AAW9QY53</accession>
<dbReference type="Proteomes" id="UP001328733">
    <property type="component" value="Unassembled WGS sequence"/>
</dbReference>
<dbReference type="RefSeq" id="WP_332867611.1">
    <property type="nucleotide sequence ID" value="NZ_JBAFSM010000077.1"/>
</dbReference>
<evidence type="ECO:0000313" key="1">
    <source>
        <dbReference type="EMBL" id="MEG3440141.1"/>
    </source>
</evidence>